<reference evidence="4" key="1">
    <citation type="submission" date="2023-03" db="EMBL/GenBank/DDBJ databases">
        <authorList>
            <person name="Steffen K."/>
            <person name="Cardenas P."/>
        </authorList>
    </citation>
    <scope>NUCLEOTIDE SEQUENCE</scope>
</reference>
<sequence length="354" mass="39605">MTSKQEFGIGLIGLGIGQQHLLGYQRQGLRIAAICDKDTERLNEVGERFQIDKRYTRITDLIADADVDVVDMAVQPWIRSPIVKAAAEAGKHILCQKPFSMSMQQAVEMVEICEQHNVQLMINQNSYFVPGFLAIEPYINAEHLGEIYHVSITCNGFYTEFPERHLIPAMQVHHIGLVYKWFGEYESVYCQAHGHNRSIEDGETVSVALFKSRNGIQGLLSCNWAFLANPGRNLQHPHEEIRIQGTKGAIYGNSGDMTVHLTEPETREIKPSIEGTWFPDAFGNVIAHFFECLRTGKKPITHGRGNLHVVQTVFAMHQSASSGEVVLLDDISLDGDYDLSPHPVHSADDTAILQ</sequence>
<keyword evidence="5" id="KW-1185">Reference proteome</keyword>
<evidence type="ECO:0000259" key="3">
    <source>
        <dbReference type="Pfam" id="PF22725"/>
    </source>
</evidence>
<proteinExistence type="inferred from homology"/>
<feature type="domain" description="Gfo/Idh/MocA-like oxidoreductase N-terminal" evidence="2">
    <location>
        <begin position="7"/>
        <end position="123"/>
    </location>
</feature>
<dbReference type="Gene3D" id="3.30.360.10">
    <property type="entry name" value="Dihydrodipicolinate Reductase, domain 2"/>
    <property type="match status" value="1"/>
</dbReference>
<dbReference type="PANTHER" id="PTHR43377:SF1">
    <property type="entry name" value="BILIVERDIN REDUCTASE A"/>
    <property type="match status" value="1"/>
</dbReference>
<dbReference type="AlphaFoldDB" id="A0AA35X4Y0"/>
<dbReference type="GO" id="GO:0000166">
    <property type="term" value="F:nucleotide binding"/>
    <property type="evidence" value="ECO:0007669"/>
    <property type="project" value="InterPro"/>
</dbReference>
<dbReference type="InterPro" id="IPR055170">
    <property type="entry name" value="GFO_IDH_MocA-like_dom"/>
</dbReference>
<dbReference type="InterPro" id="IPR036291">
    <property type="entry name" value="NAD(P)-bd_dom_sf"/>
</dbReference>
<feature type="domain" description="GFO/IDH/MocA-like oxidoreductase" evidence="3">
    <location>
        <begin position="137"/>
        <end position="250"/>
    </location>
</feature>
<dbReference type="Proteomes" id="UP001174909">
    <property type="component" value="Unassembled WGS sequence"/>
</dbReference>
<dbReference type="Gene3D" id="3.40.50.720">
    <property type="entry name" value="NAD(P)-binding Rossmann-like Domain"/>
    <property type="match status" value="1"/>
</dbReference>
<dbReference type="Pfam" id="PF01408">
    <property type="entry name" value="GFO_IDH_MocA"/>
    <property type="match status" value="1"/>
</dbReference>
<name>A0AA35X4Y0_GEOBA</name>
<dbReference type="InterPro" id="IPR000683">
    <property type="entry name" value="Gfo/Idh/MocA-like_OxRdtase_N"/>
</dbReference>
<dbReference type="EMBL" id="CASHTH010003067">
    <property type="protein sequence ID" value="CAI8039836.1"/>
    <property type="molecule type" value="Genomic_DNA"/>
</dbReference>
<evidence type="ECO:0000313" key="5">
    <source>
        <dbReference type="Proteomes" id="UP001174909"/>
    </source>
</evidence>
<dbReference type="SUPFAM" id="SSF51735">
    <property type="entry name" value="NAD(P)-binding Rossmann-fold domains"/>
    <property type="match status" value="1"/>
</dbReference>
<dbReference type="SUPFAM" id="SSF55347">
    <property type="entry name" value="Glyceraldehyde-3-phosphate dehydrogenase-like, C-terminal domain"/>
    <property type="match status" value="1"/>
</dbReference>
<comment type="caution">
    <text evidence="4">The sequence shown here is derived from an EMBL/GenBank/DDBJ whole genome shotgun (WGS) entry which is preliminary data.</text>
</comment>
<dbReference type="Pfam" id="PF22725">
    <property type="entry name" value="GFO_IDH_MocA_C3"/>
    <property type="match status" value="1"/>
</dbReference>
<evidence type="ECO:0000256" key="1">
    <source>
        <dbReference type="ARBA" id="ARBA00010928"/>
    </source>
</evidence>
<accession>A0AA35X4Y0</accession>
<evidence type="ECO:0000313" key="4">
    <source>
        <dbReference type="EMBL" id="CAI8039836.1"/>
    </source>
</evidence>
<gene>
    <name evidence="4" type="ORF">GBAR_LOCUS22204</name>
</gene>
<comment type="similarity">
    <text evidence="1">Belongs to the Gfo/Idh/MocA family.</text>
</comment>
<dbReference type="InterPro" id="IPR051450">
    <property type="entry name" value="Gfo/Idh/MocA_Oxidoreductases"/>
</dbReference>
<evidence type="ECO:0000259" key="2">
    <source>
        <dbReference type="Pfam" id="PF01408"/>
    </source>
</evidence>
<dbReference type="PANTHER" id="PTHR43377">
    <property type="entry name" value="BILIVERDIN REDUCTASE A"/>
    <property type="match status" value="1"/>
</dbReference>
<protein>
    <submittedName>
        <fullName evidence="4">D-apiose dehydrogenase</fullName>
    </submittedName>
</protein>
<organism evidence="4 5">
    <name type="scientific">Geodia barretti</name>
    <name type="common">Barrett's horny sponge</name>
    <dbReference type="NCBI Taxonomy" id="519541"/>
    <lineage>
        <taxon>Eukaryota</taxon>
        <taxon>Metazoa</taxon>
        <taxon>Porifera</taxon>
        <taxon>Demospongiae</taxon>
        <taxon>Heteroscleromorpha</taxon>
        <taxon>Tetractinellida</taxon>
        <taxon>Astrophorina</taxon>
        <taxon>Geodiidae</taxon>
        <taxon>Geodia</taxon>
    </lineage>
</organism>